<dbReference type="Gene3D" id="3.90.550.50">
    <property type="match status" value="1"/>
</dbReference>
<organism evidence="3 4">
    <name type="scientific">Pelagomonas calceolata</name>
    <dbReference type="NCBI Taxonomy" id="35677"/>
    <lineage>
        <taxon>Eukaryota</taxon>
        <taxon>Sar</taxon>
        <taxon>Stramenopiles</taxon>
        <taxon>Ochrophyta</taxon>
        <taxon>Pelagophyceae</taxon>
        <taxon>Pelagomonadales</taxon>
        <taxon>Pelagomonadaceae</taxon>
        <taxon>Pelagomonas</taxon>
    </lineage>
</organism>
<evidence type="ECO:0008006" key="5">
    <source>
        <dbReference type="Google" id="ProtNLM"/>
    </source>
</evidence>
<proteinExistence type="predicted"/>
<keyword evidence="4" id="KW-1185">Reference proteome</keyword>
<dbReference type="AlphaFoldDB" id="A0A8J2WU32"/>
<evidence type="ECO:0000256" key="1">
    <source>
        <dbReference type="SAM" id="MobiDB-lite"/>
    </source>
</evidence>
<dbReference type="Proteomes" id="UP000789595">
    <property type="component" value="Unassembled WGS sequence"/>
</dbReference>
<feature type="region of interest" description="Disordered" evidence="1">
    <location>
        <begin position="391"/>
        <end position="421"/>
    </location>
</feature>
<feature type="compositionally biased region" description="Basic and acidic residues" evidence="1">
    <location>
        <begin position="391"/>
        <end position="401"/>
    </location>
</feature>
<comment type="caution">
    <text evidence="3">The sequence shown here is derived from an EMBL/GenBank/DDBJ whole genome shotgun (WGS) entry which is preliminary data.</text>
</comment>
<reference evidence="3" key="1">
    <citation type="submission" date="2021-11" db="EMBL/GenBank/DDBJ databases">
        <authorList>
            <consortium name="Genoscope - CEA"/>
            <person name="William W."/>
        </authorList>
    </citation>
    <scope>NUCLEOTIDE SEQUENCE</scope>
</reference>
<evidence type="ECO:0000313" key="3">
    <source>
        <dbReference type="EMBL" id="CAH0367239.1"/>
    </source>
</evidence>
<protein>
    <recommendedName>
        <fullName evidence="5">Hexosyltransferase</fullName>
    </recommendedName>
</protein>
<evidence type="ECO:0000313" key="4">
    <source>
        <dbReference type="Proteomes" id="UP000789595"/>
    </source>
</evidence>
<dbReference type="EMBL" id="CAKKNE010000002">
    <property type="protein sequence ID" value="CAH0367239.1"/>
    <property type="molecule type" value="Genomic_DNA"/>
</dbReference>
<feature type="chain" id="PRO_5035301425" description="Hexosyltransferase" evidence="2">
    <location>
        <begin position="20"/>
        <end position="461"/>
    </location>
</feature>
<name>A0A8J2WU32_9STRA</name>
<accession>A0A8J2WU32</accession>
<feature type="region of interest" description="Disordered" evidence="1">
    <location>
        <begin position="81"/>
        <end position="102"/>
    </location>
</feature>
<evidence type="ECO:0000256" key="2">
    <source>
        <dbReference type="SAM" id="SignalP"/>
    </source>
</evidence>
<gene>
    <name evidence="3" type="ORF">PECAL_2P02530</name>
</gene>
<sequence>MHWAAFTLILLGAAAETDGGGEALAARRRLVTRPYFVPPPDLTKNWLVHGADHRGARADWNPVCRRYEARTPPLAAAAARLRSQDQSIKRGPAPTLEEPRVAGNATRTEDVVALVRTTWARYCRNVVPAYRTWAALLPDAYAVAQEPNRSHAWINELPREMLDYRRDIRPGEQKRGPKGVRVPLYYGWKLMRYGRRGTLSRPVVVASQCRHVSHRNPCCAADAQLRFAHDLLSRGSKAKWFLLVDDDVFVHTYALARALATLDPAKALAVVAPATRDRAGACAGLAAAALSRAALEAVGPAATGRGIDAACAALGSPQKALAAVLAGHGVDLLAPPARDVFVVGAEPDDYGALRDERREHVDLACSTAYPAPCATEAAETAPRRRLAAREQKRLPIEERRKIAPVAGQKKPPEPYRAPPPPTWRLREGCCAAAAAAEAPPAAGTCPRSQATAAWLAARRAS</sequence>
<feature type="signal peptide" evidence="2">
    <location>
        <begin position="1"/>
        <end position="19"/>
    </location>
</feature>
<keyword evidence="2" id="KW-0732">Signal</keyword>